<reference evidence="3 4" key="1">
    <citation type="submission" date="2019-01" db="EMBL/GenBank/DDBJ databases">
        <title>Nuclear Genome Assembly of the Microalgal Biofuel strain Nannochloropsis salina CCMP1776.</title>
        <authorList>
            <person name="Hovde B."/>
        </authorList>
    </citation>
    <scope>NUCLEOTIDE SEQUENCE [LARGE SCALE GENOMIC DNA]</scope>
    <source>
        <strain evidence="3 4">CCMP1776</strain>
    </source>
</reference>
<accession>A0A4D9CV99</accession>
<feature type="transmembrane region" description="Helical" evidence="2">
    <location>
        <begin position="302"/>
        <end position="322"/>
    </location>
</feature>
<evidence type="ECO:0000256" key="1">
    <source>
        <dbReference type="SAM" id="MobiDB-lite"/>
    </source>
</evidence>
<feature type="transmembrane region" description="Helical" evidence="2">
    <location>
        <begin position="513"/>
        <end position="532"/>
    </location>
</feature>
<feature type="transmembrane region" description="Helical" evidence="2">
    <location>
        <begin position="538"/>
        <end position="557"/>
    </location>
</feature>
<name>A0A4D9CV99_9STRA</name>
<dbReference type="Proteomes" id="UP000355283">
    <property type="component" value="Unassembled WGS sequence"/>
</dbReference>
<feature type="transmembrane region" description="Helical" evidence="2">
    <location>
        <begin position="26"/>
        <end position="47"/>
    </location>
</feature>
<feature type="transmembrane region" description="Helical" evidence="2">
    <location>
        <begin position="481"/>
        <end position="501"/>
    </location>
</feature>
<evidence type="ECO:0000313" key="3">
    <source>
        <dbReference type="EMBL" id="TFJ81435.1"/>
    </source>
</evidence>
<feature type="transmembrane region" description="Helical" evidence="2">
    <location>
        <begin position="402"/>
        <end position="426"/>
    </location>
</feature>
<sequence length="1120" mass="121495">MITAVEEESATPGVSASAELAKRTKWLMGGLGALVILGGAVGAGMYFGGGNSKKSGKAFTDVTENLVNANTLPVNNSKLAGSTKPTLPLPSDAVEIPSWSAVDEAEQAASGNGGSSGDGSGSSSSYPTPAKDKDDKKDDEDRAWLQANQGTAAVCYPKNGYEVVKMINGTESPCRVIVLTKPFTYGYKIQRQINVSMPKVIVGNPLSMPMVNCSKKIERCFEILPGGKLDARFLIMVRGGGKYIAADRSQRLNMGTHVRVQAGGDFTATGVLFRERNNTMRSFIMEVENTLRLQTRYLNFNLGQYLTVIGGNLFLQGCFLLRVRPYGTGYLTTFSLGREVLVIAGNAVFTGVYNIGHYLFASYPWMSGKHVCVLGGTMTMIGGASVHTSGPQLHFGIGIDLAVMGGVMVTIGFSYGAAIAALLRVCGGQLTVGAGTAYHTGLTYARAYIVFAGFGAGQTFVVGAGNMQFIGGAYGSFINNAIWAGVGGNTMVGAGSLTWIGVPQARFYGTNNIYGLGGIYYNGAGSTTFIYLPQYSSYIAYYMSGIGTDTFIGAGWLTSIQNVRASFAVVYSFSGLGTEMYVGAGGAIFIRSYTYSKRLKYWTTWPYKYTVGGFGISPKQLKNDTAYIITKNAYTNIQYDKATGIWKKKIEARVFNKTKRALPGEGERSFSARRPMRQRQNRYQRSLMEASNWLTDAVSTLGSLARNKLGESSIILVDSSMSEASGTGPIPSSFFSPDLKGSKDPYAMVSSMEDPDAKDVTPGMVAVSEDTRCFMCDVGPGTTEEHADGNGVCEIAAGCKGTDAMNSWEKAQDRSRRDLTFPQMDLMEKVSNPDSKKQDLPDTFFLWYEMTVYCYSQDESVVDSKITSGCLSDTYVQDIIKTFVDEDLDDPYELAVVATSVVHAAVADFLPKEDQAYQRLAEAVQPAWNPDCQGWSKYDLQFTTRESDMNTNLQKMFDAVVESPGDMSITIIDNWDPKEDIQPCKVALVKKNSIKYPSINNMPAFFPSRRGNLGPDVVVADGDSIVATESIEPGKTYKIYAQNFPRGTTVQLNLMSADGEPMEVASIPNFNDADVNAVEWTAPLDLDEDTRYYVKGTPAAFPRLFGNSQLLRSRLFKNKA</sequence>
<feature type="compositionally biased region" description="Gly residues" evidence="1">
    <location>
        <begin position="111"/>
        <end position="120"/>
    </location>
</feature>
<dbReference type="AlphaFoldDB" id="A0A4D9CV99"/>
<evidence type="ECO:0000256" key="2">
    <source>
        <dbReference type="SAM" id="Phobius"/>
    </source>
</evidence>
<keyword evidence="2" id="KW-0812">Transmembrane</keyword>
<feature type="region of interest" description="Disordered" evidence="1">
    <location>
        <begin position="104"/>
        <end position="140"/>
    </location>
</feature>
<feature type="transmembrane region" description="Helical" evidence="2">
    <location>
        <begin position="569"/>
        <end position="590"/>
    </location>
</feature>
<feature type="transmembrane region" description="Helical" evidence="2">
    <location>
        <begin position="342"/>
        <end position="360"/>
    </location>
</feature>
<feature type="transmembrane region" description="Helical" evidence="2">
    <location>
        <begin position="372"/>
        <end position="390"/>
    </location>
</feature>
<feature type="compositionally biased region" description="Basic and acidic residues" evidence="1">
    <location>
        <begin position="130"/>
        <end position="140"/>
    </location>
</feature>
<gene>
    <name evidence="3" type="ORF">NSK_007396</name>
</gene>
<proteinExistence type="predicted"/>
<comment type="caution">
    <text evidence="3">The sequence shown here is derived from an EMBL/GenBank/DDBJ whole genome shotgun (WGS) entry which is preliminary data.</text>
</comment>
<keyword evidence="2" id="KW-1133">Transmembrane helix</keyword>
<keyword evidence="4" id="KW-1185">Reference proteome</keyword>
<protein>
    <submittedName>
        <fullName evidence="3">Uncharacterized protein</fullName>
    </submittedName>
</protein>
<evidence type="ECO:0000313" key="4">
    <source>
        <dbReference type="Proteomes" id="UP000355283"/>
    </source>
</evidence>
<organism evidence="3 4">
    <name type="scientific">Nannochloropsis salina CCMP1776</name>
    <dbReference type="NCBI Taxonomy" id="1027361"/>
    <lineage>
        <taxon>Eukaryota</taxon>
        <taxon>Sar</taxon>
        <taxon>Stramenopiles</taxon>
        <taxon>Ochrophyta</taxon>
        <taxon>Eustigmatophyceae</taxon>
        <taxon>Eustigmatales</taxon>
        <taxon>Monodopsidaceae</taxon>
        <taxon>Microchloropsis</taxon>
        <taxon>Microchloropsis salina</taxon>
    </lineage>
</organism>
<dbReference type="EMBL" id="SDOX01000128">
    <property type="protein sequence ID" value="TFJ81435.1"/>
    <property type="molecule type" value="Genomic_DNA"/>
</dbReference>
<dbReference type="OrthoDB" id="10279680at2759"/>
<feature type="transmembrane region" description="Helical" evidence="2">
    <location>
        <begin position="447"/>
        <end position="469"/>
    </location>
</feature>
<keyword evidence="2" id="KW-0472">Membrane</keyword>